<dbReference type="InterPro" id="IPR052739">
    <property type="entry name" value="FAAH2"/>
</dbReference>
<dbReference type="AlphaFoldDB" id="A0A1I6ILK1"/>
<gene>
    <name evidence="2" type="ORF">SAMN05216203_2446</name>
</gene>
<accession>A0A1I6ILK1</accession>
<organism evidence="2 3">
    <name type="scientific">Marinobacter daqiaonensis</name>
    <dbReference type="NCBI Taxonomy" id="650891"/>
    <lineage>
        <taxon>Bacteria</taxon>
        <taxon>Pseudomonadati</taxon>
        <taxon>Pseudomonadota</taxon>
        <taxon>Gammaproteobacteria</taxon>
        <taxon>Pseudomonadales</taxon>
        <taxon>Marinobacteraceae</taxon>
        <taxon>Marinobacter</taxon>
    </lineage>
</organism>
<sequence>MDFHKLGAFELARGIKAGEYSSEEVLEHFLERTRKYNPELNAIVVLKEEQARRQAREADRAASEGKDLGPLHGVPMTIKETFEIEGWPTTAGHKGYQDHVSPRTAVAVQRLIDAGAIIFGKTNVPEFAGDLQSYNDIYGTTNNPWNTDLTPGGSSGGAAAALAAGLTPLELGSDIGGSIRTPAAFCGIFGLKTTPGLIPMRGHVPGAPGSVGKRDMGVSGPLARHLDDLEAELDLLSGPDDDMSAAWTVTLPDPDSRNLAEYRFASWLNDDFAPVDGEVLNGLAGFCDTLRSLGATVEDAQPEGLDLENSHRLYYHLLGGVMGQGLPPRMREKLRELAEGQGDDYRSRFARGALQSHAEWLDRDEERARLQRTWAELFRKYDLLICPVTNTLPFAHSQDVSAIDRTLTINGRAEPYMDITVWAGVAGVVGLPAISFPVGFGADGLPRAVQIIGPAWSEKTLIQVARLAQKELFPNGLPWPPVS</sequence>
<evidence type="ECO:0000313" key="2">
    <source>
        <dbReference type="EMBL" id="SFR67541.1"/>
    </source>
</evidence>
<evidence type="ECO:0000313" key="3">
    <source>
        <dbReference type="Proteomes" id="UP000198644"/>
    </source>
</evidence>
<dbReference type="PANTHER" id="PTHR43372:SF4">
    <property type="entry name" value="FATTY-ACID AMIDE HYDROLASE 2"/>
    <property type="match status" value="1"/>
</dbReference>
<dbReference type="Proteomes" id="UP000198644">
    <property type="component" value="Unassembled WGS sequence"/>
</dbReference>
<evidence type="ECO:0000259" key="1">
    <source>
        <dbReference type="Pfam" id="PF01425"/>
    </source>
</evidence>
<dbReference type="STRING" id="650891.SAMN05216203_2446"/>
<dbReference type="InterPro" id="IPR023631">
    <property type="entry name" value="Amidase_dom"/>
</dbReference>
<dbReference type="EMBL" id="FOYW01000001">
    <property type="protein sequence ID" value="SFR67541.1"/>
    <property type="molecule type" value="Genomic_DNA"/>
</dbReference>
<keyword evidence="3" id="KW-1185">Reference proteome</keyword>
<proteinExistence type="predicted"/>
<dbReference type="PANTHER" id="PTHR43372">
    <property type="entry name" value="FATTY-ACID AMIDE HYDROLASE"/>
    <property type="match status" value="1"/>
</dbReference>
<feature type="domain" description="Amidase" evidence="1">
    <location>
        <begin position="24"/>
        <end position="461"/>
    </location>
</feature>
<dbReference type="InterPro" id="IPR036928">
    <property type="entry name" value="AS_sf"/>
</dbReference>
<protein>
    <submittedName>
        <fullName evidence="2">Amidase</fullName>
    </submittedName>
</protein>
<reference evidence="3" key="1">
    <citation type="submission" date="2016-10" db="EMBL/GenBank/DDBJ databases">
        <authorList>
            <person name="Varghese N."/>
            <person name="Submissions S."/>
        </authorList>
    </citation>
    <scope>NUCLEOTIDE SEQUENCE [LARGE SCALE GENOMIC DNA]</scope>
    <source>
        <strain evidence="3">CGMCC 1.9167</strain>
    </source>
</reference>
<dbReference type="NCBIfam" id="NF004816">
    <property type="entry name" value="PRK06170.1"/>
    <property type="match status" value="1"/>
</dbReference>
<dbReference type="SUPFAM" id="SSF75304">
    <property type="entry name" value="Amidase signature (AS) enzymes"/>
    <property type="match status" value="1"/>
</dbReference>
<dbReference type="RefSeq" id="WP_092012776.1">
    <property type="nucleotide sequence ID" value="NZ_FOYW01000001.1"/>
</dbReference>
<dbReference type="Gene3D" id="3.90.1300.10">
    <property type="entry name" value="Amidase signature (AS) domain"/>
    <property type="match status" value="1"/>
</dbReference>
<name>A0A1I6ILK1_9GAMM</name>
<dbReference type="Pfam" id="PF01425">
    <property type="entry name" value="Amidase"/>
    <property type="match status" value="1"/>
</dbReference>
<dbReference type="OrthoDB" id="9811471at2"/>
<dbReference type="GO" id="GO:0012505">
    <property type="term" value="C:endomembrane system"/>
    <property type="evidence" value="ECO:0007669"/>
    <property type="project" value="TreeGrafter"/>
</dbReference>